<evidence type="ECO:0000313" key="1">
    <source>
        <dbReference type="EMBL" id="QDO96075.1"/>
    </source>
</evidence>
<keyword evidence="2" id="KW-1185">Reference proteome</keyword>
<dbReference type="RefSeq" id="WP_144067056.1">
    <property type="nucleotide sequence ID" value="NZ_CP041636.1"/>
</dbReference>
<dbReference type="OrthoDB" id="7285430at2"/>
<dbReference type="AlphaFoldDB" id="A0A516GX69"/>
<gene>
    <name evidence="1" type="ORF">FNB15_01730</name>
</gene>
<name>A0A516GX69_9PROT</name>
<evidence type="ECO:0000313" key="2">
    <source>
        <dbReference type="Proteomes" id="UP000317496"/>
    </source>
</evidence>
<proteinExistence type="predicted"/>
<protein>
    <submittedName>
        <fullName evidence="1">Uncharacterized protein</fullName>
    </submittedName>
</protein>
<organism evidence="1 2">
    <name type="scientific">Ferrovibrio terrae</name>
    <dbReference type="NCBI Taxonomy" id="2594003"/>
    <lineage>
        <taxon>Bacteria</taxon>
        <taxon>Pseudomonadati</taxon>
        <taxon>Pseudomonadota</taxon>
        <taxon>Alphaproteobacteria</taxon>
        <taxon>Rhodospirillales</taxon>
        <taxon>Rhodospirillaceae</taxon>
        <taxon>Ferrovibrio</taxon>
    </lineage>
</organism>
<reference evidence="1 2" key="1">
    <citation type="submission" date="2019-07" db="EMBL/GenBank/DDBJ databases">
        <title>Genome sequencing for Ferrovibrio sp. K5.</title>
        <authorList>
            <person name="Park S.-J."/>
        </authorList>
    </citation>
    <scope>NUCLEOTIDE SEQUENCE [LARGE SCALE GENOMIC DNA]</scope>
    <source>
        <strain evidence="1 2">K5</strain>
    </source>
</reference>
<dbReference type="EMBL" id="CP041636">
    <property type="protein sequence ID" value="QDO96075.1"/>
    <property type="molecule type" value="Genomic_DNA"/>
</dbReference>
<accession>A0A516GX69</accession>
<dbReference type="Proteomes" id="UP000317496">
    <property type="component" value="Chromosome"/>
</dbReference>
<sequence>MNFPRGSASQFQPAKFEERGTAVAFTTPALSQARVRMDSRDNLELTVSAFSGVKGNYVIRWKDVPEIFQLTMHDRALQEEIFKKNSCLPPDVRMATLETARTGLAGPEAQKSAEEAITEEENEVLLTRYFLFKSALERLSGGQMTLHVSDFTSTAGRDRIRSGLGEIAKKLGTNANELYDRLERWGQYISPLGMPGMPKESRLRRLVSGIAGLAQSLNHWADSDKSEASDLARGIAKVAYFTDDFARDLAAAAVRPVEYAERVLSNWEKATEALERDIGRLWWTVDGWEFILLLWKDAEDRDRDAQRAAVTEIYRVLPIIPDKEAANRPNLAAMQENTRMQVRALEGWNSGSLDIEMVRRVENVKRKRI</sequence>
<dbReference type="KEGG" id="fer:FNB15_01730"/>